<proteinExistence type="inferred from homology"/>
<dbReference type="PANTHER" id="PTHR30492:SF0">
    <property type="entry name" value="METHYLGLYOXAL SYNTHASE"/>
    <property type="match status" value="1"/>
</dbReference>
<feature type="binding site" evidence="2">
    <location>
        <begin position="54"/>
        <end position="55"/>
    </location>
    <ligand>
        <name>substrate</name>
    </ligand>
</feature>
<sequence length="125" mass="13614">MEIALIAHDEKKDDLVAFVKKHQPAFTGHTLVATGTTGMRLQEETGLEITRKQSGPLGGDQEIGALVTQGEIELVLFFRDPLTAQPHEPDITALLRVCDVHGVAAATNEKTAEALVEKWLTKGMR</sequence>
<feature type="binding site" evidence="2">
    <location>
        <begin position="34"/>
        <end position="37"/>
    </location>
    <ligand>
        <name>substrate</name>
    </ligand>
</feature>
<dbReference type="PIRSF" id="PIRSF006614">
    <property type="entry name" value="Methylglyox_syn"/>
    <property type="match status" value="1"/>
</dbReference>
<dbReference type="Pfam" id="PF02142">
    <property type="entry name" value="MGS"/>
    <property type="match status" value="1"/>
</dbReference>
<dbReference type="GO" id="GO:0005829">
    <property type="term" value="C:cytosol"/>
    <property type="evidence" value="ECO:0007669"/>
    <property type="project" value="TreeGrafter"/>
</dbReference>
<dbReference type="SMART" id="SM00851">
    <property type="entry name" value="MGS"/>
    <property type="match status" value="1"/>
</dbReference>
<dbReference type="PROSITE" id="PS01335">
    <property type="entry name" value="METHYLGLYOXAL_SYNTH"/>
    <property type="match status" value="1"/>
</dbReference>
<dbReference type="EMBL" id="PYAV01000003">
    <property type="protein sequence ID" value="PSL50526.1"/>
    <property type="molecule type" value="Genomic_DNA"/>
</dbReference>
<comment type="catalytic activity">
    <reaction evidence="2">
        <text>dihydroxyacetone phosphate = methylglyoxal + phosphate</text>
        <dbReference type="Rhea" id="RHEA:17937"/>
        <dbReference type="ChEBI" id="CHEBI:17158"/>
        <dbReference type="ChEBI" id="CHEBI:43474"/>
        <dbReference type="ChEBI" id="CHEBI:57642"/>
        <dbReference type="EC" id="4.2.3.3"/>
    </reaction>
</comment>
<dbReference type="RefSeq" id="WP_106587850.1">
    <property type="nucleotide sequence ID" value="NZ_PYAV01000003.1"/>
</dbReference>
<dbReference type="GO" id="GO:0019242">
    <property type="term" value="P:methylglyoxal biosynthetic process"/>
    <property type="evidence" value="ECO:0007669"/>
    <property type="project" value="UniProtKB-UniRule"/>
</dbReference>
<feature type="binding site" evidence="2">
    <location>
        <position position="12"/>
    </location>
    <ligand>
        <name>substrate</name>
    </ligand>
</feature>
<feature type="binding site" evidence="2">
    <location>
        <position position="8"/>
    </location>
    <ligand>
        <name>substrate</name>
    </ligand>
</feature>
<keyword evidence="1 2" id="KW-0456">Lyase</keyword>
<feature type="domain" description="MGS-like" evidence="4">
    <location>
        <begin position="1"/>
        <end position="125"/>
    </location>
</feature>
<feature type="binding site" evidence="2">
    <location>
        <position position="87"/>
    </location>
    <ligand>
        <name>substrate</name>
    </ligand>
</feature>
<comment type="similarity">
    <text evidence="2">Belongs to the methylglyoxal synthase family.</text>
</comment>
<evidence type="ECO:0000313" key="6">
    <source>
        <dbReference type="Proteomes" id="UP000242310"/>
    </source>
</evidence>
<dbReference type="InterPro" id="IPR018148">
    <property type="entry name" value="Methylglyoxal_synth_AS"/>
</dbReference>
<evidence type="ECO:0000313" key="5">
    <source>
        <dbReference type="EMBL" id="PSL50526.1"/>
    </source>
</evidence>
<dbReference type="NCBIfam" id="TIGR00160">
    <property type="entry name" value="MGSA"/>
    <property type="match status" value="1"/>
</dbReference>
<dbReference type="InterPro" id="IPR011607">
    <property type="entry name" value="MGS-like_dom"/>
</dbReference>
<dbReference type="AlphaFoldDB" id="A0A2P8HWC6"/>
<dbReference type="Gene3D" id="3.40.50.1380">
    <property type="entry name" value="Methylglyoxal synthase-like domain"/>
    <property type="match status" value="1"/>
</dbReference>
<dbReference type="Proteomes" id="UP000242310">
    <property type="component" value="Unassembled WGS sequence"/>
</dbReference>
<evidence type="ECO:0000259" key="4">
    <source>
        <dbReference type="PROSITE" id="PS51855"/>
    </source>
</evidence>
<comment type="caution">
    <text evidence="5">The sequence shown here is derived from an EMBL/GenBank/DDBJ whole genome shotgun (WGS) entry which is preliminary data.</text>
</comment>
<gene>
    <name evidence="2" type="primary">mgsA</name>
    <name evidence="5" type="ORF">B0H94_103138</name>
</gene>
<dbReference type="SUPFAM" id="SSF52335">
    <property type="entry name" value="Methylglyoxal synthase-like"/>
    <property type="match status" value="1"/>
</dbReference>
<dbReference type="EC" id="4.2.3.3" evidence="2"/>
<evidence type="ECO:0000256" key="3">
    <source>
        <dbReference type="PIRSR" id="PIRSR006614-1"/>
    </source>
</evidence>
<name>A0A2P8HWC6_9BACI</name>
<dbReference type="HAMAP" id="MF_00549">
    <property type="entry name" value="Methylglyoxal_synth"/>
    <property type="match status" value="1"/>
</dbReference>
<feature type="active site" description="Proton donor/acceptor" evidence="2 3">
    <location>
        <position position="60"/>
    </location>
</feature>
<dbReference type="InterPro" id="IPR036914">
    <property type="entry name" value="MGS-like_dom_sf"/>
</dbReference>
<evidence type="ECO:0000256" key="2">
    <source>
        <dbReference type="HAMAP-Rule" id="MF_00549"/>
    </source>
</evidence>
<accession>A0A2P8HWC6</accession>
<evidence type="ECO:0000256" key="1">
    <source>
        <dbReference type="ARBA" id="ARBA00023239"/>
    </source>
</evidence>
<dbReference type="CDD" id="cd01422">
    <property type="entry name" value="MGS"/>
    <property type="match status" value="1"/>
</dbReference>
<dbReference type="InterPro" id="IPR004363">
    <property type="entry name" value="Methylgl_synth"/>
</dbReference>
<protein>
    <recommendedName>
        <fullName evidence="2">Methylglyoxal synthase</fullName>
        <shortName evidence="2">MGS</shortName>
        <ecNumber evidence="2">4.2.3.3</ecNumber>
    </recommendedName>
</protein>
<organism evidence="5 6">
    <name type="scientific">Salsuginibacillus halophilus</name>
    <dbReference type="NCBI Taxonomy" id="517424"/>
    <lineage>
        <taxon>Bacteria</taxon>
        <taxon>Bacillati</taxon>
        <taxon>Bacillota</taxon>
        <taxon>Bacilli</taxon>
        <taxon>Bacillales</taxon>
        <taxon>Bacillaceae</taxon>
        <taxon>Salsuginibacillus</taxon>
    </lineage>
</organism>
<dbReference type="NCBIfam" id="NF003559">
    <property type="entry name" value="PRK05234.1"/>
    <property type="match status" value="1"/>
</dbReference>
<keyword evidence="6" id="KW-1185">Reference proteome</keyword>
<dbReference type="PANTHER" id="PTHR30492">
    <property type="entry name" value="METHYLGLYOXAL SYNTHASE"/>
    <property type="match status" value="1"/>
</dbReference>
<dbReference type="PROSITE" id="PS51855">
    <property type="entry name" value="MGS"/>
    <property type="match status" value="1"/>
</dbReference>
<dbReference type="GO" id="GO:0008929">
    <property type="term" value="F:methylglyoxal synthase activity"/>
    <property type="evidence" value="ECO:0007669"/>
    <property type="project" value="UniProtKB-UniRule"/>
</dbReference>
<reference evidence="5 6" key="1">
    <citation type="submission" date="2018-03" db="EMBL/GenBank/DDBJ databases">
        <title>Genomic Encyclopedia of Type Strains, Phase III (KMG-III): the genomes of soil and plant-associated and newly described type strains.</title>
        <authorList>
            <person name="Whitman W."/>
        </authorList>
    </citation>
    <scope>NUCLEOTIDE SEQUENCE [LARGE SCALE GENOMIC DNA]</scope>
    <source>
        <strain evidence="5 6">CGMCC 1.07653</strain>
    </source>
</reference>
<dbReference type="OrthoDB" id="9787147at2"/>
<comment type="function">
    <text evidence="2">Catalyzes the formation of methylglyoxal from dihydroxyacetone phosphate.</text>
</comment>